<name>A0A4Z2GT76_9TELE</name>
<dbReference type="SMART" id="SM00209">
    <property type="entry name" value="TSP1"/>
    <property type="match status" value="2"/>
</dbReference>
<keyword evidence="2" id="KW-1015">Disulfide bond</keyword>
<dbReference type="InterPro" id="IPR000884">
    <property type="entry name" value="TSP1_rpt"/>
</dbReference>
<dbReference type="OrthoDB" id="446173at2759"/>
<accession>A0A4Z2GT76</accession>
<dbReference type="FunFam" id="2.20.100.10:FF:000007">
    <property type="entry name" value="Thrombospondin 1"/>
    <property type="match status" value="1"/>
</dbReference>
<dbReference type="PROSITE" id="PS50835">
    <property type="entry name" value="IG_LIKE"/>
    <property type="match status" value="1"/>
</dbReference>
<dbReference type="Pfam" id="PF13927">
    <property type="entry name" value="Ig_3"/>
    <property type="match status" value="1"/>
</dbReference>
<evidence type="ECO:0000259" key="3">
    <source>
        <dbReference type="PROSITE" id="PS50835"/>
    </source>
</evidence>
<dbReference type="InterPro" id="IPR007110">
    <property type="entry name" value="Ig-like_dom"/>
</dbReference>
<gene>
    <name evidence="4" type="primary">HMCN1_1</name>
    <name evidence="4" type="ORF">EYF80_033237</name>
</gene>
<feature type="domain" description="Ig-like" evidence="3">
    <location>
        <begin position="23"/>
        <end position="92"/>
    </location>
</feature>
<dbReference type="InterPro" id="IPR003598">
    <property type="entry name" value="Ig_sub2"/>
</dbReference>
<dbReference type="InterPro" id="IPR036179">
    <property type="entry name" value="Ig-like_dom_sf"/>
</dbReference>
<keyword evidence="1" id="KW-0677">Repeat</keyword>
<protein>
    <submittedName>
        <fullName evidence="4">Hemicentin-1</fullName>
    </submittedName>
</protein>
<proteinExistence type="predicted"/>
<dbReference type="PANTHER" id="PTHR22906:SF21">
    <property type="entry name" value="SEMA DOMAIN-CONTAINING PROTEIN"/>
    <property type="match status" value="1"/>
</dbReference>
<sequence length="196" mass="20561">MCVAANEAGVVERSVALSVHSAPAITAGAAVAADAGGTAVLECRAEGEPTPTMEWSRKGGRRLLGDDRFSPLTNGSLRVSSAQKEDTAHASCGLGSQEKRRRCTNPLPANGGRHCAGSDTETRGCRGKPCPVDANWSQWSLWEECSRTCGRGNRTKLRTCSSPPAQHGGKPCEGEAAEVTACGERPCPGESPRRFP</sequence>
<dbReference type="AlphaFoldDB" id="A0A4Z2GT76"/>
<dbReference type="SUPFAM" id="SSF48726">
    <property type="entry name" value="Immunoglobulin"/>
    <property type="match status" value="1"/>
</dbReference>
<dbReference type="Pfam" id="PF00090">
    <property type="entry name" value="TSP_1"/>
    <property type="match status" value="1"/>
</dbReference>
<evidence type="ECO:0000256" key="1">
    <source>
        <dbReference type="ARBA" id="ARBA00022737"/>
    </source>
</evidence>
<dbReference type="Proteomes" id="UP000314294">
    <property type="component" value="Unassembled WGS sequence"/>
</dbReference>
<dbReference type="PANTHER" id="PTHR22906">
    <property type="entry name" value="PROPERDIN"/>
    <property type="match status" value="1"/>
</dbReference>
<dbReference type="InterPro" id="IPR052065">
    <property type="entry name" value="Compl_asym_regulator"/>
</dbReference>
<dbReference type="EMBL" id="SRLO01000426">
    <property type="protein sequence ID" value="TNN56511.1"/>
    <property type="molecule type" value="Genomic_DNA"/>
</dbReference>
<comment type="caution">
    <text evidence="4">The sequence shown here is derived from an EMBL/GenBank/DDBJ whole genome shotgun (WGS) entry which is preliminary data.</text>
</comment>
<dbReference type="SUPFAM" id="SSF82895">
    <property type="entry name" value="TSP-1 type 1 repeat"/>
    <property type="match status" value="2"/>
</dbReference>
<evidence type="ECO:0000313" key="4">
    <source>
        <dbReference type="EMBL" id="TNN56511.1"/>
    </source>
</evidence>
<dbReference type="PROSITE" id="PS50092">
    <property type="entry name" value="TSP1"/>
    <property type="match status" value="2"/>
</dbReference>
<dbReference type="SMART" id="SM00408">
    <property type="entry name" value="IGc2"/>
    <property type="match status" value="1"/>
</dbReference>
<dbReference type="InterPro" id="IPR036383">
    <property type="entry name" value="TSP1_rpt_sf"/>
</dbReference>
<dbReference type="Gene3D" id="2.20.100.10">
    <property type="entry name" value="Thrombospondin type-1 (TSP1) repeat"/>
    <property type="match status" value="1"/>
</dbReference>
<dbReference type="PRINTS" id="PR01705">
    <property type="entry name" value="TSP1REPEAT"/>
</dbReference>
<dbReference type="InterPro" id="IPR013783">
    <property type="entry name" value="Ig-like_fold"/>
</dbReference>
<reference evidence="4 5" key="1">
    <citation type="submission" date="2019-03" db="EMBL/GenBank/DDBJ databases">
        <title>First draft genome of Liparis tanakae, snailfish: a comprehensive survey of snailfish specific genes.</title>
        <authorList>
            <person name="Kim W."/>
            <person name="Song I."/>
            <person name="Jeong J.-H."/>
            <person name="Kim D."/>
            <person name="Kim S."/>
            <person name="Ryu S."/>
            <person name="Song J.Y."/>
            <person name="Lee S.K."/>
        </authorList>
    </citation>
    <scope>NUCLEOTIDE SEQUENCE [LARGE SCALE GENOMIC DNA]</scope>
    <source>
        <tissue evidence="4">Muscle</tissue>
    </source>
</reference>
<evidence type="ECO:0000313" key="5">
    <source>
        <dbReference type="Proteomes" id="UP000314294"/>
    </source>
</evidence>
<dbReference type="Gene3D" id="2.60.40.10">
    <property type="entry name" value="Immunoglobulins"/>
    <property type="match status" value="1"/>
</dbReference>
<organism evidence="4 5">
    <name type="scientific">Liparis tanakae</name>
    <name type="common">Tanaka's snailfish</name>
    <dbReference type="NCBI Taxonomy" id="230148"/>
    <lineage>
        <taxon>Eukaryota</taxon>
        <taxon>Metazoa</taxon>
        <taxon>Chordata</taxon>
        <taxon>Craniata</taxon>
        <taxon>Vertebrata</taxon>
        <taxon>Euteleostomi</taxon>
        <taxon>Actinopterygii</taxon>
        <taxon>Neopterygii</taxon>
        <taxon>Teleostei</taxon>
        <taxon>Neoteleostei</taxon>
        <taxon>Acanthomorphata</taxon>
        <taxon>Eupercaria</taxon>
        <taxon>Perciformes</taxon>
        <taxon>Cottioidei</taxon>
        <taxon>Cottales</taxon>
        <taxon>Liparidae</taxon>
        <taxon>Liparis</taxon>
    </lineage>
</organism>
<evidence type="ECO:0000256" key="2">
    <source>
        <dbReference type="ARBA" id="ARBA00023157"/>
    </source>
</evidence>
<keyword evidence="5" id="KW-1185">Reference proteome</keyword>